<evidence type="ECO:0000313" key="1">
    <source>
        <dbReference type="EMBL" id="CAG8737365.1"/>
    </source>
</evidence>
<dbReference type="Proteomes" id="UP000789525">
    <property type="component" value="Unassembled WGS sequence"/>
</dbReference>
<accession>A0ACA9Q5W9</accession>
<evidence type="ECO:0000313" key="2">
    <source>
        <dbReference type="Proteomes" id="UP000789525"/>
    </source>
</evidence>
<dbReference type="EMBL" id="CAJVPT010046070">
    <property type="protein sequence ID" value="CAG8737365.1"/>
    <property type="molecule type" value="Genomic_DNA"/>
</dbReference>
<name>A0ACA9Q5W9_9GLOM</name>
<comment type="caution">
    <text evidence="1">The sequence shown here is derived from an EMBL/GenBank/DDBJ whole genome shotgun (WGS) entry which is preliminary data.</text>
</comment>
<feature type="non-terminal residue" evidence="1">
    <location>
        <position position="195"/>
    </location>
</feature>
<gene>
    <name evidence="1" type="ORF">ACOLOM_LOCUS11976</name>
</gene>
<keyword evidence="2" id="KW-1185">Reference proteome</keyword>
<protein>
    <submittedName>
        <fullName evidence="1">2726_t:CDS:1</fullName>
    </submittedName>
</protein>
<sequence>AVIMLLVYIASRIYAINPPGDDNALDMYAAGGHDAFRHEEEKLAKEQPKLSPLFCFGLLIVLVVLIGFTAEWLVESIEFVREKGGITEERSFTVMPTHTFLLMPGPSISVSSSLSSGPLYWLSSAGELEGLFPFSLVSDAKTNWVEGFTMLYWRGSTPRTFQGHSLAWAHLNPSYPVVDMANRMLNQPALANIIK</sequence>
<reference evidence="1" key="1">
    <citation type="submission" date="2021-06" db="EMBL/GenBank/DDBJ databases">
        <authorList>
            <person name="Kallberg Y."/>
            <person name="Tangrot J."/>
            <person name="Rosling A."/>
        </authorList>
    </citation>
    <scope>NUCLEOTIDE SEQUENCE</scope>
    <source>
        <strain evidence="1">CL356</strain>
    </source>
</reference>
<proteinExistence type="predicted"/>
<organism evidence="1 2">
    <name type="scientific">Acaulospora colombiana</name>
    <dbReference type="NCBI Taxonomy" id="27376"/>
    <lineage>
        <taxon>Eukaryota</taxon>
        <taxon>Fungi</taxon>
        <taxon>Fungi incertae sedis</taxon>
        <taxon>Mucoromycota</taxon>
        <taxon>Glomeromycotina</taxon>
        <taxon>Glomeromycetes</taxon>
        <taxon>Diversisporales</taxon>
        <taxon>Acaulosporaceae</taxon>
        <taxon>Acaulospora</taxon>
    </lineage>
</organism>
<feature type="non-terminal residue" evidence="1">
    <location>
        <position position="1"/>
    </location>
</feature>